<dbReference type="GO" id="GO:0005829">
    <property type="term" value="C:cytosol"/>
    <property type="evidence" value="ECO:0007669"/>
    <property type="project" value="TreeGrafter"/>
</dbReference>
<dbReference type="InterPro" id="IPR000581">
    <property type="entry name" value="ILV_EDD_N"/>
</dbReference>
<comment type="similarity">
    <text evidence="1">Belongs to the IlvD/Edd family.</text>
</comment>
<evidence type="ECO:0000313" key="4">
    <source>
        <dbReference type="EMBL" id="SPX41929.1"/>
    </source>
</evidence>
<dbReference type="Pfam" id="PF00920">
    <property type="entry name" value="ILVD_EDD_N"/>
    <property type="match status" value="1"/>
</dbReference>
<proteinExistence type="inferred from homology"/>
<sequence length="87" mass="9631">MQAYCLVQSVLFDAFENAMSLDIAMGGSSNTVLHLLAAAQEAGVDFKMEDIDRLSRKVPCLSKIAPNTNKYHMEDVTPCRRYYGIVG</sequence>
<organism evidence="4 5">
    <name type="scientific">Haemophilus influenzae</name>
    <dbReference type="NCBI Taxonomy" id="727"/>
    <lineage>
        <taxon>Bacteria</taxon>
        <taxon>Pseudomonadati</taxon>
        <taxon>Pseudomonadota</taxon>
        <taxon>Gammaproteobacteria</taxon>
        <taxon>Pasteurellales</taxon>
        <taxon>Pasteurellaceae</taxon>
        <taxon>Haemophilus</taxon>
    </lineage>
</organism>
<evidence type="ECO:0000313" key="5">
    <source>
        <dbReference type="Proteomes" id="UP000249936"/>
    </source>
</evidence>
<dbReference type="EMBL" id="UASK01000006">
    <property type="protein sequence ID" value="SPX41929.1"/>
    <property type="molecule type" value="Genomic_DNA"/>
</dbReference>
<name>A0A2X1PLS8_HAEIF</name>
<feature type="domain" description="Dihydroxy-acid/6-phosphogluconate dehydratase N-terminal" evidence="3">
    <location>
        <begin position="13"/>
        <end position="77"/>
    </location>
</feature>
<dbReference type="SUPFAM" id="SSF143975">
    <property type="entry name" value="IlvD/EDD N-terminal domain-like"/>
    <property type="match status" value="1"/>
</dbReference>
<dbReference type="Proteomes" id="UP000249936">
    <property type="component" value="Unassembled WGS sequence"/>
</dbReference>
<dbReference type="InterPro" id="IPR037237">
    <property type="entry name" value="IlvD/EDD_N"/>
</dbReference>
<gene>
    <name evidence="4" type="primary">ilvD_4</name>
    <name evidence="4" type="ORF">NCTC11872_01552</name>
</gene>
<evidence type="ECO:0000256" key="1">
    <source>
        <dbReference type="ARBA" id="ARBA00006486"/>
    </source>
</evidence>
<dbReference type="PANTHER" id="PTHR43661:SF3">
    <property type="entry name" value="D-XYLONATE DEHYDRATASE YAGF-RELATED"/>
    <property type="match status" value="1"/>
</dbReference>
<accession>A0A2X1PLS8</accession>
<evidence type="ECO:0000259" key="3">
    <source>
        <dbReference type="Pfam" id="PF00920"/>
    </source>
</evidence>
<dbReference type="EC" id="4.2.1.9" evidence="4"/>
<evidence type="ECO:0000256" key="2">
    <source>
        <dbReference type="ARBA" id="ARBA00023239"/>
    </source>
</evidence>
<dbReference type="GO" id="GO:0004160">
    <property type="term" value="F:dihydroxy-acid dehydratase activity"/>
    <property type="evidence" value="ECO:0007669"/>
    <property type="project" value="UniProtKB-EC"/>
</dbReference>
<reference evidence="4 5" key="1">
    <citation type="submission" date="2018-06" db="EMBL/GenBank/DDBJ databases">
        <authorList>
            <consortium name="Pathogen Informatics"/>
            <person name="Doyle S."/>
        </authorList>
    </citation>
    <scope>NUCLEOTIDE SEQUENCE [LARGE SCALE GENOMIC DNA]</scope>
    <source>
        <strain evidence="4 5">NCTC11872</strain>
    </source>
</reference>
<protein>
    <submittedName>
        <fullName evidence="4">Dihydroxyacid dehydratase</fullName>
        <ecNumber evidence="4">4.2.1.9</ecNumber>
    </submittedName>
</protein>
<keyword evidence="2 4" id="KW-0456">Lyase</keyword>
<dbReference type="AlphaFoldDB" id="A0A2X1PLS8"/>
<dbReference type="PANTHER" id="PTHR43661">
    <property type="entry name" value="D-XYLONATE DEHYDRATASE"/>
    <property type="match status" value="1"/>
</dbReference>